<reference evidence="2" key="1">
    <citation type="journal article" date="2022" name="Int. J. Mol. Sci.">
        <title>Draft Genome of Tanacetum Coccineum: Genomic Comparison of Closely Related Tanacetum-Family Plants.</title>
        <authorList>
            <person name="Yamashiro T."/>
            <person name="Shiraishi A."/>
            <person name="Nakayama K."/>
            <person name="Satake H."/>
        </authorList>
    </citation>
    <scope>NUCLEOTIDE SEQUENCE</scope>
</reference>
<evidence type="ECO:0008006" key="4">
    <source>
        <dbReference type="Google" id="ProtNLM"/>
    </source>
</evidence>
<proteinExistence type="predicted"/>
<feature type="compositionally biased region" description="Pro residues" evidence="1">
    <location>
        <begin position="34"/>
        <end position="46"/>
    </location>
</feature>
<name>A0ABQ5BJE3_9ASTR</name>
<evidence type="ECO:0000313" key="2">
    <source>
        <dbReference type="EMBL" id="GJT14946.1"/>
    </source>
</evidence>
<keyword evidence="3" id="KW-1185">Reference proteome</keyword>
<reference evidence="2" key="2">
    <citation type="submission" date="2022-01" db="EMBL/GenBank/DDBJ databases">
        <authorList>
            <person name="Yamashiro T."/>
            <person name="Shiraishi A."/>
            <person name="Satake H."/>
            <person name="Nakayama K."/>
        </authorList>
    </citation>
    <scope>NUCLEOTIDE SEQUENCE</scope>
</reference>
<comment type="caution">
    <text evidence="2">The sequence shown here is derived from an EMBL/GenBank/DDBJ whole genome shotgun (WGS) entry which is preliminary data.</text>
</comment>
<dbReference type="Proteomes" id="UP001151760">
    <property type="component" value="Unassembled WGS sequence"/>
</dbReference>
<feature type="compositionally biased region" description="Basic and acidic residues" evidence="1">
    <location>
        <begin position="91"/>
        <end position="100"/>
    </location>
</feature>
<dbReference type="EMBL" id="BQNB010013357">
    <property type="protein sequence ID" value="GJT14946.1"/>
    <property type="molecule type" value="Genomic_DNA"/>
</dbReference>
<protein>
    <recommendedName>
        <fullName evidence="4">Retrotransposon gag domain-containing protein</fullName>
    </recommendedName>
</protein>
<evidence type="ECO:0000313" key="3">
    <source>
        <dbReference type="Proteomes" id="UP001151760"/>
    </source>
</evidence>
<feature type="region of interest" description="Disordered" evidence="1">
    <location>
        <begin position="28"/>
        <end position="119"/>
    </location>
</feature>
<organism evidence="2 3">
    <name type="scientific">Tanacetum coccineum</name>
    <dbReference type="NCBI Taxonomy" id="301880"/>
    <lineage>
        <taxon>Eukaryota</taxon>
        <taxon>Viridiplantae</taxon>
        <taxon>Streptophyta</taxon>
        <taxon>Embryophyta</taxon>
        <taxon>Tracheophyta</taxon>
        <taxon>Spermatophyta</taxon>
        <taxon>Magnoliopsida</taxon>
        <taxon>eudicotyledons</taxon>
        <taxon>Gunneridae</taxon>
        <taxon>Pentapetalae</taxon>
        <taxon>asterids</taxon>
        <taxon>campanulids</taxon>
        <taxon>Asterales</taxon>
        <taxon>Asteraceae</taxon>
        <taxon>Asteroideae</taxon>
        <taxon>Anthemideae</taxon>
        <taxon>Anthemidinae</taxon>
        <taxon>Tanacetum</taxon>
    </lineage>
</organism>
<accession>A0ABQ5BJE3</accession>
<feature type="compositionally biased region" description="Acidic residues" evidence="1">
    <location>
        <begin position="101"/>
        <end position="118"/>
    </location>
</feature>
<evidence type="ECO:0000256" key="1">
    <source>
        <dbReference type="SAM" id="MobiDB-lite"/>
    </source>
</evidence>
<gene>
    <name evidence="2" type="ORF">Tco_0873652</name>
</gene>
<sequence length="569" mass="63175">MSSSTVTYTSVYSDSEPWRFQWAPSSLDYVLGPEHPPSPDYVPGPEYPDYLVTSDDEVPIEDQPLPVDASPTTLSPSYVADSDLLEEDPEKDPVEYPADKGDDDDEEEDKASEEEEEYLALVDSTTLPAIDLTRLRRVRKTVRPQPPMTASAEALIAEYTFAPTPPLLPPSPLSPWSSLLLHISSPPLPVLSPPLPLPSLPTQTSPTYDQALLGYRVAMIRSRAALPPPVPSLHLLLPFTAHRDDIPETVMPIRKRARCTTLDSRFKVGESSAAAATRQARRALNSNVDYRFIDTVDASIHASESRMMTAVGEVNDRVTDLAATQTGDNLACWLLLMSLRLLRPIGHGLNLRVGANPWRPNFEHCRGMSAYFRDRGTMMKMPPKKTIAPMTDATIKQLIAQGVADVLAEYEANKYSRNGDDNHDSGSGGRRHVSTTHECTYSDFLKCQPFNFKGTKGVFSLTQWFKKMESVFHISNCTVACQIKFSTCTLLGSALTWWNSHVKTVGHDAAYGMPWKTLKKMMTAKMFPEESDEVEKYVDGLLDMIQGSVMASKPKIMQDAIEFATKLVD</sequence>